<gene>
    <name evidence="1" type="ORF">WN51_11906</name>
</gene>
<sequence>MANLCGDSLSRITTFYLPTPIPFSSHGYTLNSLDLSPFALTTGNSLPDSSLDHPHETFVVQTQTQSYPKIFQVLEQTFPGPRPSFRCVKTGDSCWALEKVSQRKTNRKNHHSKLRIRNSFLIIEKLLLYEARSRETDSFTADTLKYICKIDPKIRQGAKMAHIKHENIAILKWIIEVIAIPFKICKGRSQLCGEYSVGNIKVTQTCNFLRSSVFGICYMVCRQIYCTRNTGYSTLLGKLGVQLESLEDDLQPRYFINDLEQTFVSGCPPEITFEKIISHPSLMTLTLERIKEDDEMKRSIIEPHSMPSTEHPVLCIIKYATPTSGYSDFMGYP</sequence>
<name>A0A0M9A498_9HYME</name>
<organism evidence="1 2">
    <name type="scientific">Melipona quadrifasciata</name>
    <dbReference type="NCBI Taxonomy" id="166423"/>
    <lineage>
        <taxon>Eukaryota</taxon>
        <taxon>Metazoa</taxon>
        <taxon>Ecdysozoa</taxon>
        <taxon>Arthropoda</taxon>
        <taxon>Hexapoda</taxon>
        <taxon>Insecta</taxon>
        <taxon>Pterygota</taxon>
        <taxon>Neoptera</taxon>
        <taxon>Endopterygota</taxon>
        <taxon>Hymenoptera</taxon>
        <taxon>Apocrita</taxon>
        <taxon>Aculeata</taxon>
        <taxon>Apoidea</taxon>
        <taxon>Anthophila</taxon>
        <taxon>Apidae</taxon>
        <taxon>Melipona</taxon>
    </lineage>
</organism>
<dbReference type="Proteomes" id="UP000053105">
    <property type="component" value="Unassembled WGS sequence"/>
</dbReference>
<proteinExistence type="predicted"/>
<reference evidence="1 2" key="1">
    <citation type="submission" date="2015-07" db="EMBL/GenBank/DDBJ databases">
        <title>The genome of Melipona quadrifasciata.</title>
        <authorList>
            <person name="Pan H."/>
            <person name="Kapheim K."/>
        </authorList>
    </citation>
    <scope>NUCLEOTIDE SEQUENCE [LARGE SCALE GENOMIC DNA]</scope>
    <source>
        <strain evidence="1">0111107301</strain>
        <tissue evidence="1">Whole body</tissue>
    </source>
</reference>
<evidence type="ECO:0000313" key="2">
    <source>
        <dbReference type="Proteomes" id="UP000053105"/>
    </source>
</evidence>
<dbReference type="AlphaFoldDB" id="A0A0M9A498"/>
<protein>
    <submittedName>
        <fullName evidence="1">Uncharacterized protein</fullName>
    </submittedName>
</protein>
<keyword evidence="2" id="KW-1185">Reference proteome</keyword>
<evidence type="ECO:0000313" key="1">
    <source>
        <dbReference type="EMBL" id="KOX76166.1"/>
    </source>
</evidence>
<dbReference type="EMBL" id="KQ435752">
    <property type="protein sequence ID" value="KOX76166.1"/>
    <property type="molecule type" value="Genomic_DNA"/>
</dbReference>
<accession>A0A0M9A498</accession>